<feature type="domain" description="Lnb N-terminal periplasmic" evidence="2">
    <location>
        <begin position="112"/>
        <end position="267"/>
    </location>
</feature>
<dbReference type="EMBL" id="JAMFMB010000015">
    <property type="protein sequence ID" value="MCL6284446.1"/>
    <property type="molecule type" value="Genomic_DNA"/>
</dbReference>
<evidence type="ECO:0000259" key="2">
    <source>
        <dbReference type="Pfam" id="PF13387"/>
    </source>
</evidence>
<evidence type="ECO:0000313" key="4">
    <source>
        <dbReference type="Proteomes" id="UP001203880"/>
    </source>
</evidence>
<evidence type="ECO:0000256" key="1">
    <source>
        <dbReference type="SAM" id="Phobius"/>
    </source>
</evidence>
<feature type="transmembrane region" description="Helical" evidence="1">
    <location>
        <begin position="24"/>
        <end position="42"/>
    </location>
</feature>
<keyword evidence="1" id="KW-0812">Transmembrane</keyword>
<evidence type="ECO:0000313" key="3">
    <source>
        <dbReference type="EMBL" id="MCL6284446.1"/>
    </source>
</evidence>
<accession>A0ABT0Q3I8</accession>
<comment type="caution">
    <text evidence="3">The sequence shown here is derived from an EMBL/GenBank/DDBJ whole genome shotgun (WGS) entry which is preliminary data.</text>
</comment>
<feature type="transmembrane region" description="Helical" evidence="1">
    <location>
        <begin position="49"/>
        <end position="67"/>
    </location>
</feature>
<organism evidence="3 4">
    <name type="scientific">Ruegeria spongiae</name>
    <dbReference type="NCBI Taxonomy" id="2942209"/>
    <lineage>
        <taxon>Bacteria</taxon>
        <taxon>Pseudomonadati</taxon>
        <taxon>Pseudomonadota</taxon>
        <taxon>Alphaproteobacteria</taxon>
        <taxon>Rhodobacterales</taxon>
        <taxon>Roseobacteraceae</taxon>
        <taxon>Ruegeria</taxon>
    </lineage>
</organism>
<keyword evidence="4" id="KW-1185">Reference proteome</keyword>
<dbReference type="RefSeq" id="WP_249710480.1">
    <property type="nucleotide sequence ID" value="NZ_JAMFMB010000015.1"/>
</dbReference>
<keyword evidence="1" id="KW-1133">Transmembrane helix</keyword>
<name>A0ABT0Q3I8_9RHOB</name>
<gene>
    <name evidence="3" type="ORF">M3P21_13005</name>
</gene>
<keyword evidence="1" id="KW-0472">Membrane</keyword>
<dbReference type="InterPro" id="IPR025178">
    <property type="entry name" value="Lnb_N"/>
</dbReference>
<dbReference type="Pfam" id="PF13387">
    <property type="entry name" value="Lnb_N"/>
    <property type="match status" value="1"/>
</dbReference>
<dbReference type="Proteomes" id="UP001203880">
    <property type="component" value="Unassembled WGS sequence"/>
</dbReference>
<sequence length="321" mass="35879">MIGVALFTLWGSLALWFHLPGPEVARGIFAGLFTLLGCATLIAQFWPGLVKMLAGFVAALIAVAIWWQTITPPLQGDWAADDAIQVTGTIEGDRLTLDGVRNFNWQSEDRFTPNWETRSYDLSKLQSADLFMSYWSGPAIAHMIVSFGFEDGTYLAWSAEVRHFKGSAFSPLKDAFKTHTLILLAGDERDLVGLRTNIRGEDVQLYRLNASPETARALLVDYVETSNALATDPKWYNSLTTNCTTVVMSMIRQLFDTVPMDWRIFVNGYLPEYAYDLGVLDTRLSFDQLQARAHITDVAHEAGLTPDYSTDIRKAVPDPLR</sequence>
<protein>
    <submittedName>
        <fullName evidence="3">DUF4105 domain-containing protein</fullName>
    </submittedName>
</protein>
<reference evidence="3" key="1">
    <citation type="submission" date="2022-05" db="EMBL/GenBank/DDBJ databases">
        <authorList>
            <person name="Park J.-S."/>
        </authorList>
    </citation>
    <scope>NUCLEOTIDE SEQUENCE</scope>
    <source>
        <strain evidence="3">2012CJ41-6</strain>
    </source>
</reference>
<proteinExistence type="predicted"/>